<evidence type="ECO:0000313" key="1">
    <source>
        <dbReference type="EMBL" id="KAH6945882.1"/>
    </source>
</evidence>
<name>A0ACB7THT5_HYAAI</name>
<evidence type="ECO:0000313" key="2">
    <source>
        <dbReference type="Proteomes" id="UP000821845"/>
    </source>
</evidence>
<gene>
    <name evidence="1" type="ORF">HPB50_010461</name>
</gene>
<reference evidence="1" key="1">
    <citation type="submission" date="2020-05" db="EMBL/GenBank/DDBJ databases">
        <title>Large-scale comparative analyses of tick genomes elucidate their genetic diversity and vector capacities.</title>
        <authorList>
            <person name="Jia N."/>
            <person name="Wang J."/>
            <person name="Shi W."/>
            <person name="Du L."/>
            <person name="Sun Y."/>
            <person name="Zhan W."/>
            <person name="Jiang J."/>
            <person name="Wang Q."/>
            <person name="Zhang B."/>
            <person name="Ji P."/>
            <person name="Sakyi L.B."/>
            <person name="Cui X."/>
            <person name="Yuan T."/>
            <person name="Jiang B."/>
            <person name="Yang W."/>
            <person name="Lam T.T.-Y."/>
            <person name="Chang Q."/>
            <person name="Ding S."/>
            <person name="Wang X."/>
            <person name="Zhu J."/>
            <person name="Ruan X."/>
            <person name="Zhao L."/>
            <person name="Wei J."/>
            <person name="Que T."/>
            <person name="Du C."/>
            <person name="Cheng J."/>
            <person name="Dai P."/>
            <person name="Han X."/>
            <person name="Huang E."/>
            <person name="Gao Y."/>
            <person name="Liu J."/>
            <person name="Shao H."/>
            <person name="Ye R."/>
            <person name="Li L."/>
            <person name="Wei W."/>
            <person name="Wang X."/>
            <person name="Wang C."/>
            <person name="Yang T."/>
            <person name="Huo Q."/>
            <person name="Li W."/>
            <person name="Guo W."/>
            <person name="Chen H."/>
            <person name="Zhou L."/>
            <person name="Ni X."/>
            <person name="Tian J."/>
            <person name="Zhou Y."/>
            <person name="Sheng Y."/>
            <person name="Liu T."/>
            <person name="Pan Y."/>
            <person name="Xia L."/>
            <person name="Li J."/>
            <person name="Zhao F."/>
            <person name="Cao W."/>
        </authorList>
    </citation>
    <scope>NUCLEOTIDE SEQUENCE</scope>
    <source>
        <strain evidence="1">Hyas-2018</strain>
    </source>
</reference>
<sequence length="119" mass="13781">MEKSRLTSDACVLVWFGKKAWKPYTESNEAILKAFRSSYGFSQKLLECVKENVKGMNEMQWHGELVIDEMKLSTHLDLKSSLEIEGFVNLGQFTDERDRHSKAHHGLVVMFKPFIGKWT</sequence>
<protein>
    <submittedName>
        <fullName evidence="1">Uncharacterized protein</fullName>
    </submittedName>
</protein>
<comment type="caution">
    <text evidence="1">The sequence shown here is derived from an EMBL/GenBank/DDBJ whole genome shotgun (WGS) entry which is preliminary data.</text>
</comment>
<dbReference type="Proteomes" id="UP000821845">
    <property type="component" value="Chromosome 1"/>
</dbReference>
<keyword evidence="2" id="KW-1185">Reference proteome</keyword>
<dbReference type="EMBL" id="CM023481">
    <property type="protein sequence ID" value="KAH6945882.1"/>
    <property type="molecule type" value="Genomic_DNA"/>
</dbReference>
<accession>A0ACB7THT5</accession>
<organism evidence="1 2">
    <name type="scientific">Hyalomma asiaticum</name>
    <name type="common">Tick</name>
    <dbReference type="NCBI Taxonomy" id="266040"/>
    <lineage>
        <taxon>Eukaryota</taxon>
        <taxon>Metazoa</taxon>
        <taxon>Ecdysozoa</taxon>
        <taxon>Arthropoda</taxon>
        <taxon>Chelicerata</taxon>
        <taxon>Arachnida</taxon>
        <taxon>Acari</taxon>
        <taxon>Parasitiformes</taxon>
        <taxon>Ixodida</taxon>
        <taxon>Ixodoidea</taxon>
        <taxon>Ixodidae</taxon>
        <taxon>Hyalomminae</taxon>
        <taxon>Hyalomma</taxon>
    </lineage>
</organism>
<proteinExistence type="predicted"/>